<dbReference type="InterPro" id="IPR050179">
    <property type="entry name" value="Trans_hexapeptide_repeat"/>
</dbReference>
<dbReference type="EMBL" id="JBHLVN010000032">
    <property type="protein sequence ID" value="MFC0297334.1"/>
    <property type="molecule type" value="Genomic_DNA"/>
</dbReference>
<name>A0ABV6GSE9_9BACL</name>
<dbReference type="InterPro" id="IPR020019">
    <property type="entry name" value="AcTrfase_PglD-like"/>
</dbReference>
<dbReference type="PANTHER" id="PTHR43300:SF7">
    <property type="entry name" value="UDP-N-ACETYLBACILLOSAMINE N-ACETYLTRANSFERASE"/>
    <property type="match status" value="1"/>
</dbReference>
<reference evidence="2 3" key="1">
    <citation type="submission" date="2024-09" db="EMBL/GenBank/DDBJ databases">
        <authorList>
            <person name="Sun Q."/>
            <person name="Mori K."/>
        </authorList>
    </citation>
    <scope>NUCLEOTIDE SEQUENCE [LARGE SCALE GENOMIC DNA]</scope>
    <source>
        <strain evidence="2 3">CCM 7224</strain>
    </source>
</reference>
<dbReference type="Proteomes" id="UP001589785">
    <property type="component" value="Unassembled WGS sequence"/>
</dbReference>
<dbReference type="InterPro" id="IPR001451">
    <property type="entry name" value="Hexapep"/>
</dbReference>
<keyword evidence="3" id="KW-1185">Reference proteome</keyword>
<dbReference type="CDD" id="cd03360">
    <property type="entry name" value="LbH_AT_putative"/>
    <property type="match status" value="1"/>
</dbReference>
<feature type="domain" description="PglD N-terminal" evidence="1">
    <location>
        <begin position="6"/>
        <end position="84"/>
    </location>
</feature>
<dbReference type="InterPro" id="IPR011004">
    <property type="entry name" value="Trimer_LpxA-like_sf"/>
</dbReference>
<dbReference type="NCBIfam" id="TIGR03570">
    <property type="entry name" value="NeuD_NnaD"/>
    <property type="match status" value="1"/>
</dbReference>
<proteinExistence type="predicted"/>
<dbReference type="Gene3D" id="3.40.50.20">
    <property type="match status" value="1"/>
</dbReference>
<dbReference type="RefSeq" id="WP_066233253.1">
    <property type="nucleotide sequence ID" value="NZ_JBHLVN010000032.1"/>
</dbReference>
<evidence type="ECO:0000313" key="2">
    <source>
        <dbReference type="EMBL" id="MFC0297334.1"/>
    </source>
</evidence>
<dbReference type="Gene3D" id="2.160.10.10">
    <property type="entry name" value="Hexapeptide repeat proteins"/>
    <property type="match status" value="1"/>
</dbReference>
<gene>
    <name evidence="2" type="ORF">ACFFHQ_07760</name>
</gene>
<comment type="caution">
    <text evidence="2">The sequence shown here is derived from an EMBL/GenBank/DDBJ whole genome shotgun (WGS) entry which is preliminary data.</text>
</comment>
<dbReference type="SUPFAM" id="SSF51161">
    <property type="entry name" value="Trimeric LpxA-like enzymes"/>
    <property type="match status" value="1"/>
</dbReference>
<sequence length="210" mass="22419">MDMNPIVVIGEGGHSKVIQDMIVADGCYQIAAILDDKYQEMHERNGIVYGPISAVCTMIGRNPSMKLIIAIGNNRVRAEIVRRIQVDHEKFGTLIHPSAVISPSARIGEGTVVMPNCVINAHAEIGKHVIINTGAIIEHDNRIGDYAHISPNATLTGNVAIGEGTHIGASATIIPGIKVGKWCVIGAGSTVIRDIPDFKKAVGCPTRFLD</sequence>
<accession>A0ABV6GSE9</accession>
<dbReference type="PANTHER" id="PTHR43300">
    <property type="entry name" value="ACETYLTRANSFERASE"/>
    <property type="match status" value="1"/>
</dbReference>
<dbReference type="Pfam" id="PF17836">
    <property type="entry name" value="PglD_N"/>
    <property type="match status" value="1"/>
</dbReference>
<evidence type="ECO:0000313" key="3">
    <source>
        <dbReference type="Proteomes" id="UP001589785"/>
    </source>
</evidence>
<evidence type="ECO:0000259" key="1">
    <source>
        <dbReference type="Pfam" id="PF17836"/>
    </source>
</evidence>
<organism evidence="2 3">
    <name type="scientific">Geobacillus jurassicus</name>
    <dbReference type="NCBI Taxonomy" id="235932"/>
    <lineage>
        <taxon>Bacteria</taxon>
        <taxon>Bacillati</taxon>
        <taxon>Bacillota</taxon>
        <taxon>Bacilli</taxon>
        <taxon>Bacillales</taxon>
        <taxon>Anoxybacillaceae</taxon>
        <taxon>Geobacillus</taxon>
    </lineage>
</organism>
<dbReference type="InterPro" id="IPR041561">
    <property type="entry name" value="PglD_N"/>
</dbReference>
<protein>
    <submittedName>
        <fullName evidence="2">Acetyltransferase</fullName>
    </submittedName>
</protein>
<dbReference type="Pfam" id="PF00132">
    <property type="entry name" value="Hexapep"/>
    <property type="match status" value="2"/>
</dbReference>